<dbReference type="STRING" id="1075417.SAMN05421823_102269"/>
<dbReference type="Pfam" id="PF04471">
    <property type="entry name" value="Mrr_cat"/>
    <property type="match status" value="1"/>
</dbReference>
<dbReference type="EMBL" id="FNFO01000002">
    <property type="protein sequence ID" value="SDK25630.1"/>
    <property type="molecule type" value="Genomic_DNA"/>
</dbReference>
<name>A0A1G9AGF1_9BACT</name>
<evidence type="ECO:0000313" key="3">
    <source>
        <dbReference type="Proteomes" id="UP000198510"/>
    </source>
</evidence>
<reference evidence="2 3" key="1">
    <citation type="submission" date="2016-10" db="EMBL/GenBank/DDBJ databases">
        <authorList>
            <person name="de Groot N.N."/>
        </authorList>
    </citation>
    <scope>NUCLEOTIDE SEQUENCE [LARGE SCALE GENOMIC DNA]</scope>
    <source>
        <strain evidence="2 3">DSM 25186</strain>
    </source>
</reference>
<accession>A0A1G9AGF1</accession>
<dbReference type="InterPro" id="IPR011856">
    <property type="entry name" value="tRNA_endonuc-like_dom_sf"/>
</dbReference>
<dbReference type="Gene3D" id="3.40.1350.10">
    <property type="match status" value="1"/>
</dbReference>
<dbReference type="AlphaFoldDB" id="A0A1G9AGF1"/>
<organism evidence="2 3">
    <name type="scientific">Catalinimonas alkaloidigena</name>
    <dbReference type="NCBI Taxonomy" id="1075417"/>
    <lineage>
        <taxon>Bacteria</taxon>
        <taxon>Pseudomonadati</taxon>
        <taxon>Bacteroidota</taxon>
        <taxon>Cytophagia</taxon>
        <taxon>Cytophagales</taxon>
        <taxon>Catalimonadaceae</taxon>
        <taxon>Catalinimonas</taxon>
    </lineage>
</organism>
<dbReference type="GO" id="GO:0009307">
    <property type="term" value="P:DNA restriction-modification system"/>
    <property type="evidence" value="ECO:0007669"/>
    <property type="project" value="InterPro"/>
</dbReference>
<dbReference type="GO" id="GO:0015666">
    <property type="term" value="F:restriction endodeoxyribonuclease activity"/>
    <property type="evidence" value="ECO:0007669"/>
    <property type="project" value="TreeGrafter"/>
</dbReference>
<dbReference type="GO" id="GO:0003677">
    <property type="term" value="F:DNA binding"/>
    <property type="evidence" value="ECO:0007669"/>
    <property type="project" value="InterPro"/>
</dbReference>
<evidence type="ECO:0000313" key="2">
    <source>
        <dbReference type="EMBL" id="SDK25630.1"/>
    </source>
</evidence>
<protein>
    <submittedName>
        <fullName evidence="2">Restriction system protein</fullName>
    </submittedName>
</protein>
<dbReference type="PANTHER" id="PTHR30015:SF7">
    <property type="entry name" value="TYPE IV METHYL-DIRECTED RESTRICTION ENZYME ECOKMRR"/>
    <property type="match status" value="1"/>
</dbReference>
<sequence length="269" mass="31124">MECEYLNTIDSRKEEEVINLIRLFVMPTGNLVADKYVLENLSIQKKNGTDIANEYKYNEYIRRLSSKTQPNWEGLTWIIDLLPNNPTMAINVVEAYYVAHFWFLPDFRINGLLNTLTLIRAKYLDKTHPRDILLNLNPKEFEWLVEYLYINMDYETELTKDSYDGGIDIIAKKHEKGRKETVLVQCKRYTPNIGVGTVRSLLGVVASEKASKGVLVTSSAFSSSAKKMENNNPRIELINWSDLVMLLNKFCGSNWSSNLSRIFLKRHNK</sequence>
<evidence type="ECO:0000259" key="1">
    <source>
        <dbReference type="Pfam" id="PF04471"/>
    </source>
</evidence>
<dbReference type="InterPro" id="IPR011335">
    <property type="entry name" value="Restrct_endonuc-II-like"/>
</dbReference>
<dbReference type="SUPFAM" id="SSF52980">
    <property type="entry name" value="Restriction endonuclease-like"/>
    <property type="match status" value="1"/>
</dbReference>
<dbReference type="Proteomes" id="UP000198510">
    <property type="component" value="Unassembled WGS sequence"/>
</dbReference>
<dbReference type="InterPro" id="IPR052906">
    <property type="entry name" value="Type_IV_Methyl-Rstrct_Enzyme"/>
</dbReference>
<dbReference type="InterPro" id="IPR007560">
    <property type="entry name" value="Restrct_endonuc_IV_Mrr"/>
</dbReference>
<gene>
    <name evidence="2" type="ORF">SAMN05421823_102269</name>
</gene>
<feature type="domain" description="Restriction endonuclease type IV Mrr" evidence="1">
    <location>
        <begin position="134"/>
        <end position="246"/>
    </location>
</feature>
<keyword evidence="3" id="KW-1185">Reference proteome</keyword>
<dbReference type="PANTHER" id="PTHR30015">
    <property type="entry name" value="MRR RESTRICTION SYSTEM PROTEIN"/>
    <property type="match status" value="1"/>
</dbReference>
<proteinExistence type="predicted"/>